<sequence>MVRQVGWQLDPAAALQDIHWLLPPLVLAGPGVCHRATRQVWTPMRGESGWCWVVASLGPGQEPAQNLQSCHAHTPAAAVPPLEAASACGPTAGSQPSPHLAKVKKLKRELSQMKQELLYKEQGFETLQQIDQKMSGGQSGYELSEAKAIMNELKSIRKAISSGEKEKQDLMQSLAKLREKFLFDQTIGRSEPDLSCSPAHSQLSLSRQTLDAGSQTDISGDVGVRSRSNLAEKVRLSLQYEEAKRSMANLKIELSKLESEAWPGALDIEKEKLMLINEKEELLKELQFVTPCKRTQDELEHLETERKRLEEELSVKSTPSDALTERMEMSAPDAEWLKEASRAQYIIDRFCDNSCDLHKLAIVNVILFASELEPLNVQ</sequence>
<dbReference type="EMBL" id="CM037623">
    <property type="protein sequence ID" value="KAH7988299.1"/>
    <property type="molecule type" value="Genomic_DNA"/>
</dbReference>
<gene>
    <name evidence="1" type="primary">WWC2</name>
    <name evidence="1" type="ORF">K3G42_012775</name>
</gene>
<keyword evidence="2" id="KW-1185">Reference proteome</keyword>
<name>A0ACB8E7A6_9SAUR</name>
<proteinExistence type="predicted"/>
<evidence type="ECO:0000313" key="1">
    <source>
        <dbReference type="EMBL" id="KAH7988299.1"/>
    </source>
</evidence>
<accession>A0ACB8E7A6</accession>
<dbReference type="Proteomes" id="UP000827872">
    <property type="component" value="Linkage Group LG10"/>
</dbReference>
<comment type="caution">
    <text evidence="1">The sequence shown here is derived from an EMBL/GenBank/DDBJ whole genome shotgun (WGS) entry which is preliminary data.</text>
</comment>
<evidence type="ECO:0000313" key="2">
    <source>
        <dbReference type="Proteomes" id="UP000827872"/>
    </source>
</evidence>
<protein>
    <submittedName>
        <fullName evidence="1">Protein wwc2</fullName>
    </submittedName>
</protein>
<reference evidence="1" key="1">
    <citation type="submission" date="2021-08" db="EMBL/GenBank/DDBJ databases">
        <title>The first chromosome-level gecko genome reveals the dynamic sex chromosomes of Neotropical dwarf geckos (Sphaerodactylidae: Sphaerodactylus).</title>
        <authorList>
            <person name="Pinto B.J."/>
            <person name="Keating S.E."/>
            <person name="Gamble T."/>
        </authorList>
    </citation>
    <scope>NUCLEOTIDE SEQUENCE</scope>
    <source>
        <strain evidence="1">TG3544</strain>
    </source>
</reference>
<organism evidence="1 2">
    <name type="scientific">Sphaerodactylus townsendi</name>
    <dbReference type="NCBI Taxonomy" id="933632"/>
    <lineage>
        <taxon>Eukaryota</taxon>
        <taxon>Metazoa</taxon>
        <taxon>Chordata</taxon>
        <taxon>Craniata</taxon>
        <taxon>Vertebrata</taxon>
        <taxon>Euteleostomi</taxon>
        <taxon>Lepidosauria</taxon>
        <taxon>Squamata</taxon>
        <taxon>Bifurcata</taxon>
        <taxon>Gekkota</taxon>
        <taxon>Sphaerodactylidae</taxon>
        <taxon>Sphaerodactylus</taxon>
    </lineage>
</organism>